<protein>
    <recommendedName>
        <fullName evidence="3">Carboxylesterase type B domain-containing protein</fullName>
    </recommendedName>
</protein>
<evidence type="ECO:0000313" key="5">
    <source>
        <dbReference type="Proteomes" id="UP000092444"/>
    </source>
</evidence>
<keyword evidence="5" id="KW-1185">Reference proteome</keyword>
<dbReference type="Gene3D" id="3.40.50.1820">
    <property type="entry name" value="alpha/beta hydrolase"/>
    <property type="match status" value="1"/>
</dbReference>
<dbReference type="Proteomes" id="UP000092444">
    <property type="component" value="Unassembled WGS sequence"/>
</dbReference>
<dbReference type="VEuPathDB" id="VectorBase:GMOY011249"/>
<feature type="chain" id="PRO_5008408243" description="Carboxylesterase type B domain-containing protein" evidence="2">
    <location>
        <begin position="20"/>
        <end position="121"/>
    </location>
</feature>
<accession>A0A1B0GD74</accession>
<dbReference type="InterPro" id="IPR002018">
    <property type="entry name" value="CarbesteraseB"/>
</dbReference>
<name>A0A1B0GD74_GLOMM</name>
<dbReference type="InterPro" id="IPR029058">
    <property type="entry name" value="AB_hydrolase_fold"/>
</dbReference>
<feature type="signal peptide" evidence="2">
    <location>
        <begin position="1"/>
        <end position="19"/>
    </location>
</feature>
<dbReference type="EMBL" id="CCAG010002322">
    <property type="status" value="NOT_ANNOTATED_CDS"/>
    <property type="molecule type" value="Genomic_DNA"/>
</dbReference>
<evidence type="ECO:0000313" key="4">
    <source>
        <dbReference type="EnsemblMetazoa" id="GMOY011249-PA"/>
    </source>
</evidence>
<dbReference type="AlphaFoldDB" id="A0A1B0GD74"/>
<feature type="domain" description="Carboxylesterase type B" evidence="3">
    <location>
        <begin position="51"/>
        <end position="120"/>
    </location>
</feature>
<organism evidence="4 5">
    <name type="scientific">Glossina morsitans morsitans</name>
    <name type="common">Savannah tsetse fly</name>
    <dbReference type="NCBI Taxonomy" id="37546"/>
    <lineage>
        <taxon>Eukaryota</taxon>
        <taxon>Metazoa</taxon>
        <taxon>Ecdysozoa</taxon>
        <taxon>Arthropoda</taxon>
        <taxon>Hexapoda</taxon>
        <taxon>Insecta</taxon>
        <taxon>Pterygota</taxon>
        <taxon>Neoptera</taxon>
        <taxon>Endopterygota</taxon>
        <taxon>Diptera</taxon>
        <taxon>Brachycera</taxon>
        <taxon>Muscomorpha</taxon>
        <taxon>Hippoboscoidea</taxon>
        <taxon>Glossinidae</taxon>
        <taxon>Glossina</taxon>
    </lineage>
</organism>
<evidence type="ECO:0000259" key="3">
    <source>
        <dbReference type="Pfam" id="PF00135"/>
    </source>
</evidence>
<dbReference type="STRING" id="37546.A0A1B0GD74"/>
<dbReference type="Pfam" id="PF00135">
    <property type="entry name" value="COesterase"/>
    <property type="match status" value="1"/>
</dbReference>
<evidence type="ECO:0000256" key="2">
    <source>
        <dbReference type="SAM" id="SignalP"/>
    </source>
</evidence>
<keyword evidence="2" id="KW-0732">Signal</keyword>
<keyword evidence="1" id="KW-0325">Glycoprotein</keyword>
<evidence type="ECO:0000256" key="1">
    <source>
        <dbReference type="ARBA" id="ARBA00023180"/>
    </source>
</evidence>
<reference evidence="4" key="1">
    <citation type="submission" date="2020-05" db="UniProtKB">
        <authorList>
            <consortium name="EnsemblMetazoa"/>
        </authorList>
    </citation>
    <scope>IDENTIFICATION</scope>
    <source>
        <strain evidence="4">Yale</strain>
    </source>
</reference>
<sequence>MLQIFKLLMLLQSLHIPLALLEQRDAIVNLPNLGLIQGKIIETAWTEREVLQFVDVKPIEPWKDVMDATIEKIACPSVVSMKSLQTLDEISDIDDWLTMTISAPNVTGKYPALVYIHGEYL</sequence>
<dbReference type="PhylomeDB" id="A0A1B0GD74"/>
<proteinExistence type="predicted"/>
<dbReference type="SUPFAM" id="SSF53474">
    <property type="entry name" value="alpha/beta-Hydrolases"/>
    <property type="match status" value="1"/>
</dbReference>
<dbReference type="EnsemblMetazoa" id="GMOY011249-RA">
    <property type="protein sequence ID" value="GMOY011249-PA"/>
    <property type="gene ID" value="GMOY011249"/>
</dbReference>